<accession>A0A1V4DG59</accession>
<dbReference type="CDD" id="cd02440">
    <property type="entry name" value="AdoMet_MTases"/>
    <property type="match status" value="1"/>
</dbReference>
<organism evidence="2 3">
    <name type="scientific">Vagococcus martis</name>
    <dbReference type="NCBI Taxonomy" id="1768210"/>
    <lineage>
        <taxon>Bacteria</taxon>
        <taxon>Bacillati</taxon>
        <taxon>Bacillota</taxon>
        <taxon>Bacilli</taxon>
        <taxon>Lactobacillales</taxon>
        <taxon>Enterococcaceae</taxon>
        <taxon>Vagococcus</taxon>
    </lineage>
</organism>
<reference evidence="2 3" key="1">
    <citation type="submission" date="2017-02" db="EMBL/GenBank/DDBJ databases">
        <title>Vagococcus cremeus sp. nov., isolated from the small intestine of a marten, Martes flavigula.</title>
        <authorList>
            <person name="Tak E.J."/>
            <person name="Bae J.-W."/>
        </authorList>
    </citation>
    <scope>NUCLEOTIDE SEQUENCE [LARGE SCALE GENOMIC DNA]</scope>
    <source>
        <strain evidence="2 3">D7T301</strain>
    </source>
</reference>
<dbReference type="SUPFAM" id="SSF53335">
    <property type="entry name" value="S-adenosyl-L-methionine-dependent methyltransferases"/>
    <property type="match status" value="1"/>
</dbReference>
<dbReference type="Pfam" id="PF13847">
    <property type="entry name" value="Methyltransf_31"/>
    <property type="match status" value="1"/>
</dbReference>
<dbReference type="InterPro" id="IPR025714">
    <property type="entry name" value="Methyltranfer_dom"/>
</dbReference>
<dbReference type="InterPro" id="IPR029063">
    <property type="entry name" value="SAM-dependent_MTases_sf"/>
</dbReference>
<dbReference type="EMBL" id="MVAB01000001">
    <property type="protein sequence ID" value="OPF87190.1"/>
    <property type="molecule type" value="Genomic_DNA"/>
</dbReference>
<keyword evidence="3" id="KW-1185">Reference proteome</keyword>
<comment type="caution">
    <text evidence="2">The sequence shown here is derived from an EMBL/GenBank/DDBJ whole genome shotgun (WGS) entry which is preliminary data.</text>
</comment>
<evidence type="ECO:0000259" key="1">
    <source>
        <dbReference type="Pfam" id="PF13847"/>
    </source>
</evidence>
<name>A0A1V4DG59_9ENTE</name>
<feature type="domain" description="Methyltransferase" evidence="1">
    <location>
        <begin position="29"/>
        <end position="133"/>
    </location>
</feature>
<evidence type="ECO:0000313" key="3">
    <source>
        <dbReference type="Proteomes" id="UP000189970"/>
    </source>
</evidence>
<dbReference type="Proteomes" id="UP000189970">
    <property type="component" value="Unassembled WGS sequence"/>
</dbReference>
<sequence length="159" mass="18547">MKQYLELINEPWGKMFYDIINHQLNLNNSKDLKVLDFGSGFGKTANSFAQFNIVTAIERNEEMVQNRFNNYDYEQIIADEKMLEQLPKNYYDLIICHNVLEYIDDYQKVCRIFSTLIKKDGLISIVKHNLNGTVLHNAILLDNPKKALDIFKSPIVKLS</sequence>
<dbReference type="Gene3D" id="3.40.50.150">
    <property type="entry name" value="Vaccinia Virus protein VP39"/>
    <property type="match status" value="1"/>
</dbReference>
<proteinExistence type="predicted"/>
<dbReference type="AlphaFoldDB" id="A0A1V4DG59"/>
<protein>
    <recommendedName>
        <fullName evidence="1">Methyltransferase domain-containing protein</fullName>
    </recommendedName>
</protein>
<evidence type="ECO:0000313" key="2">
    <source>
        <dbReference type="EMBL" id="OPF87190.1"/>
    </source>
</evidence>
<gene>
    <name evidence="2" type="ORF">BW731_02665</name>
</gene>
<dbReference type="RefSeq" id="WP_079345486.1">
    <property type="nucleotide sequence ID" value="NZ_MVAB01000001.1"/>
</dbReference>
<dbReference type="GO" id="GO:0008757">
    <property type="term" value="F:S-adenosylmethionine-dependent methyltransferase activity"/>
    <property type="evidence" value="ECO:0007669"/>
    <property type="project" value="InterPro"/>
</dbReference>